<sequence>MPGPTNPSDGESLPVPEGINYFRNKLSRRKKPPQDVGEPLETQPDNPTAAAAAAAAAAGPGTSGVSENAAPRTIHNTQDNSKTMNINHNYYTSNHSNHSNHNHGSSSHSNRDGHNQRPLPPSIGETRPADREPMTQTRWEIPSTMRPFMCLLAIFRLFTNMVFSSRFLKLVLFCLCIVLLRLFFSAAFMFLLSTVSYVVGVPLDNIPMNWLWNRFPWEGAPSVVAASNASAAVKCVQGVAVAAASSSSSAAAAMMNMAPFYGSAALPGGVDRTRAHARLLLDAQPDGRELPAVSEFLNGFGAAGVMSEADASSLKAVSTSLTKLNTEWSTCISRQVKQDDSETTALCENVYRTLSGPEVGSGGFAEEQGSYLSLFLWGLTLGHWRPLPKPMAEARIQLNAYANIIRSASTHRNATVVRMRDTWQIGTTTGLQSLEGQVCMIQGMADRSRRRLVKKVTSRAKGPTAVEVTSDKVLAQMTSTNGLLCQLANDINLRRQCYFNAVDDERQWLRDELDVVNSQIADIDAGKRVSSVDAQIEAESIARGILQGMEEWRKHRSYLYVGDNNQGTNANAYQQC</sequence>
<keyword evidence="2" id="KW-0472">Membrane</keyword>
<proteinExistence type="predicted"/>
<dbReference type="EMBL" id="PJEX01000002">
    <property type="protein sequence ID" value="TKW60056.1"/>
    <property type="molecule type" value="Genomic_DNA"/>
</dbReference>
<feature type="region of interest" description="Disordered" evidence="1">
    <location>
        <begin position="1"/>
        <end position="137"/>
    </location>
</feature>
<evidence type="ECO:0000256" key="2">
    <source>
        <dbReference type="SAM" id="Phobius"/>
    </source>
</evidence>
<evidence type="ECO:0000313" key="3">
    <source>
        <dbReference type="EMBL" id="TKW60056.1"/>
    </source>
</evidence>
<feature type="compositionally biased region" description="Polar residues" evidence="1">
    <location>
        <begin position="74"/>
        <end position="84"/>
    </location>
</feature>
<organism evidence="3 4">
    <name type="scientific">Colletotrichum tanaceti</name>
    <dbReference type="NCBI Taxonomy" id="1306861"/>
    <lineage>
        <taxon>Eukaryota</taxon>
        <taxon>Fungi</taxon>
        <taxon>Dikarya</taxon>
        <taxon>Ascomycota</taxon>
        <taxon>Pezizomycotina</taxon>
        <taxon>Sordariomycetes</taxon>
        <taxon>Hypocreomycetidae</taxon>
        <taxon>Glomerellales</taxon>
        <taxon>Glomerellaceae</taxon>
        <taxon>Colletotrichum</taxon>
        <taxon>Colletotrichum destructivum species complex</taxon>
    </lineage>
</organism>
<reference evidence="3 4" key="1">
    <citation type="journal article" date="2019" name="PLoS ONE">
        <title>Comparative genome analysis indicates high evolutionary potential of pathogenicity genes in Colletotrichum tanaceti.</title>
        <authorList>
            <person name="Lelwala R.V."/>
            <person name="Korhonen P.K."/>
            <person name="Young N.D."/>
            <person name="Scott J.B."/>
            <person name="Ades P.A."/>
            <person name="Gasser R.B."/>
            <person name="Taylor P.W.J."/>
        </authorList>
    </citation>
    <scope>NUCLEOTIDE SEQUENCE [LARGE SCALE GENOMIC DNA]</scope>
    <source>
        <strain evidence="3">BRIP57314</strain>
    </source>
</reference>
<feature type="transmembrane region" description="Helical" evidence="2">
    <location>
        <begin position="170"/>
        <end position="199"/>
    </location>
</feature>
<accession>A0A4V6DIE0</accession>
<dbReference type="AlphaFoldDB" id="A0A4V6DIE0"/>
<evidence type="ECO:0000313" key="4">
    <source>
        <dbReference type="Proteomes" id="UP000310108"/>
    </source>
</evidence>
<keyword evidence="2" id="KW-1133">Transmembrane helix</keyword>
<protein>
    <submittedName>
        <fullName evidence="3">Uncharacterized protein</fullName>
    </submittedName>
</protein>
<feature type="compositionally biased region" description="Low complexity" evidence="1">
    <location>
        <begin position="49"/>
        <end position="58"/>
    </location>
</feature>
<feature type="compositionally biased region" description="Low complexity" evidence="1">
    <location>
        <begin position="85"/>
        <end position="108"/>
    </location>
</feature>
<keyword evidence="2" id="KW-0812">Transmembrane</keyword>
<comment type="caution">
    <text evidence="3">The sequence shown here is derived from an EMBL/GenBank/DDBJ whole genome shotgun (WGS) entry which is preliminary data.</text>
</comment>
<keyword evidence="4" id="KW-1185">Reference proteome</keyword>
<gene>
    <name evidence="3" type="ORF">CTA1_3136</name>
</gene>
<name>A0A4V6DIE0_9PEZI</name>
<dbReference type="Proteomes" id="UP000310108">
    <property type="component" value="Unassembled WGS sequence"/>
</dbReference>
<evidence type="ECO:0000256" key="1">
    <source>
        <dbReference type="SAM" id="MobiDB-lite"/>
    </source>
</evidence>